<keyword evidence="3" id="KW-1185">Reference proteome</keyword>
<organism evidence="2 3">
    <name type="scientific">Cercophora newfieldiana</name>
    <dbReference type="NCBI Taxonomy" id="92897"/>
    <lineage>
        <taxon>Eukaryota</taxon>
        <taxon>Fungi</taxon>
        <taxon>Dikarya</taxon>
        <taxon>Ascomycota</taxon>
        <taxon>Pezizomycotina</taxon>
        <taxon>Sordariomycetes</taxon>
        <taxon>Sordariomycetidae</taxon>
        <taxon>Sordariales</taxon>
        <taxon>Lasiosphaeriaceae</taxon>
        <taxon>Cercophora</taxon>
    </lineage>
</organism>
<protein>
    <recommendedName>
        <fullName evidence="1">Aminoglycoside phosphotransferase domain-containing protein</fullName>
    </recommendedName>
</protein>
<dbReference type="EMBL" id="JAULSV010000003">
    <property type="protein sequence ID" value="KAK0649917.1"/>
    <property type="molecule type" value="Genomic_DNA"/>
</dbReference>
<evidence type="ECO:0000313" key="3">
    <source>
        <dbReference type="Proteomes" id="UP001174936"/>
    </source>
</evidence>
<dbReference type="PANTHER" id="PTHR21310">
    <property type="entry name" value="AMINOGLYCOSIDE PHOSPHOTRANSFERASE-RELATED-RELATED"/>
    <property type="match status" value="1"/>
</dbReference>
<accession>A0AA39YEA4</accession>
<dbReference type="InterPro" id="IPR011009">
    <property type="entry name" value="Kinase-like_dom_sf"/>
</dbReference>
<proteinExistence type="predicted"/>
<dbReference type="InterPro" id="IPR051678">
    <property type="entry name" value="AGP_Transferase"/>
</dbReference>
<evidence type="ECO:0000259" key="1">
    <source>
        <dbReference type="Pfam" id="PF01636"/>
    </source>
</evidence>
<sequence>MGTPSAHLPPSLSTESIQALCRSVQLPLPDDVVPVSVAAEYHSIYFLSFSAESARQIRPALQPGSISPDGTATLVLRVSGRHLPGIKTRNEIGVMSWVRQNTNIPLPTVIRHDDSEENPIGHEFTLLEKIPGVSVDKIYDTLTEGQKQRLVEQLADYVIQLHGKPWNSCVGGLVAVNGTEEVQPGPPVEETFWQKPDIAEHWPGETVDSLNPVTEGAFQSYTAYIAGSIHCYIHAIKTHDSLAPFRDLIPRLSAFAEVIRTPKHASLDDAVYILAHKDMHFGNIMCDPSKGEEIPITAVLDWEFSGIVPANRWNPARAFLWSTKRDDDSKADQEKLENFLRKIVQEKAPHILKEMEPSPEQEAMQAVQSYVRAIVEVSPRGQCSDRVSSWKAVVEKNFEFFGV</sequence>
<dbReference type="SUPFAM" id="SSF56112">
    <property type="entry name" value="Protein kinase-like (PK-like)"/>
    <property type="match status" value="1"/>
</dbReference>
<dbReference type="Gene3D" id="3.90.1200.10">
    <property type="match status" value="1"/>
</dbReference>
<dbReference type="AlphaFoldDB" id="A0AA39YEA4"/>
<gene>
    <name evidence="2" type="ORF">B0T16DRAFT_326788</name>
</gene>
<name>A0AA39YEA4_9PEZI</name>
<dbReference type="Proteomes" id="UP001174936">
    <property type="component" value="Unassembled WGS sequence"/>
</dbReference>
<dbReference type="PANTHER" id="PTHR21310:SF51">
    <property type="entry name" value="AMINOGLYCOSIDE PHOSPHOTRANSFERASE DOMAIN-CONTAINING PROTEIN"/>
    <property type="match status" value="1"/>
</dbReference>
<dbReference type="Pfam" id="PF01636">
    <property type="entry name" value="APH"/>
    <property type="match status" value="1"/>
</dbReference>
<evidence type="ECO:0000313" key="2">
    <source>
        <dbReference type="EMBL" id="KAK0649917.1"/>
    </source>
</evidence>
<dbReference type="InterPro" id="IPR002575">
    <property type="entry name" value="Aminoglycoside_PTrfase"/>
</dbReference>
<feature type="domain" description="Aminoglycoside phosphotransferase" evidence="1">
    <location>
        <begin position="72"/>
        <end position="163"/>
    </location>
</feature>
<comment type="caution">
    <text evidence="2">The sequence shown here is derived from an EMBL/GenBank/DDBJ whole genome shotgun (WGS) entry which is preliminary data.</text>
</comment>
<reference evidence="2" key="1">
    <citation type="submission" date="2023-06" db="EMBL/GenBank/DDBJ databases">
        <title>Genome-scale phylogeny and comparative genomics of the fungal order Sordariales.</title>
        <authorList>
            <consortium name="Lawrence Berkeley National Laboratory"/>
            <person name="Hensen N."/>
            <person name="Bonometti L."/>
            <person name="Westerberg I."/>
            <person name="Brannstrom I.O."/>
            <person name="Guillou S."/>
            <person name="Cros-Aarteil S."/>
            <person name="Calhoun S."/>
            <person name="Haridas S."/>
            <person name="Kuo A."/>
            <person name="Mondo S."/>
            <person name="Pangilinan J."/>
            <person name="Riley R."/>
            <person name="Labutti K."/>
            <person name="Andreopoulos B."/>
            <person name="Lipzen A."/>
            <person name="Chen C."/>
            <person name="Yanf M."/>
            <person name="Daum C."/>
            <person name="Ng V."/>
            <person name="Clum A."/>
            <person name="Steindorff A."/>
            <person name="Ohm R."/>
            <person name="Martin F."/>
            <person name="Silar P."/>
            <person name="Natvig D."/>
            <person name="Lalanne C."/>
            <person name="Gautier V."/>
            <person name="Ament-Velasquez S.L."/>
            <person name="Kruys A."/>
            <person name="Hutchinson M.I."/>
            <person name="Powell A.J."/>
            <person name="Barry K."/>
            <person name="Miller A.N."/>
            <person name="Grigoriev I.V."/>
            <person name="Debuchy R."/>
            <person name="Gladieux P."/>
            <person name="Thoren M.H."/>
            <person name="Johannesson H."/>
        </authorList>
    </citation>
    <scope>NUCLEOTIDE SEQUENCE</scope>
    <source>
        <strain evidence="2">SMH2532-1</strain>
    </source>
</reference>